<dbReference type="Proteomes" id="UP000282423">
    <property type="component" value="Unassembled WGS sequence"/>
</dbReference>
<feature type="domain" description="Xylose isomerase-like TIM barrel" evidence="1">
    <location>
        <begin position="49"/>
        <end position="288"/>
    </location>
</feature>
<accession>A0A420VT38</accession>
<keyword evidence="2" id="KW-0413">Isomerase</keyword>
<sequence length="308" mass="35056">MKQLIFIAILCCLLIPGYTYCQKQGGPDYAVGYSLDIRKIALEKLKADKAAGMDYIEIAGLGSFVNADLSLKISQDEWLLKCDSLATVLKKAGVGVWSIHMPFSSKIDISTLDEQQRQQVIRMHLQLLEGLYRLHPQVILFHPSYYLEPNKRAARKDQLVRSVKELYSAVAKAGRQLVIENMLGPSLTVGERERPLLRTVEECQELFARFPDQVGIAVDMNHIAHPEHLLLAFGPRVKTLHVADGDGTKESHYLPCNGKGQNDWNKIFAALEKIKYKGVFMFECHYETTDQLVQCYRQLQQNYRNTKQ</sequence>
<dbReference type="RefSeq" id="WP_121126412.1">
    <property type="nucleotide sequence ID" value="NZ_RBWS01000019.1"/>
</dbReference>
<dbReference type="GO" id="GO:0016853">
    <property type="term" value="F:isomerase activity"/>
    <property type="evidence" value="ECO:0007669"/>
    <property type="project" value="UniProtKB-KW"/>
</dbReference>
<dbReference type="EMBL" id="RBWS01000019">
    <property type="protein sequence ID" value="RKO69482.1"/>
    <property type="molecule type" value="Genomic_DNA"/>
</dbReference>
<dbReference type="OrthoDB" id="9801960at2"/>
<gene>
    <name evidence="2" type="ORF">D7322_22280</name>
</gene>
<dbReference type="PANTHER" id="PTHR12110">
    <property type="entry name" value="HYDROXYPYRUVATE ISOMERASE"/>
    <property type="match status" value="1"/>
</dbReference>
<dbReference type="SUPFAM" id="SSF51658">
    <property type="entry name" value="Xylose isomerase-like"/>
    <property type="match status" value="1"/>
</dbReference>
<evidence type="ECO:0000259" key="1">
    <source>
        <dbReference type="Pfam" id="PF01261"/>
    </source>
</evidence>
<dbReference type="InterPro" id="IPR036237">
    <property type="entry name" value="Xyl_isomerase-like_sf"/>
</dbReference>
<dbReference type="AlphaFoldDB" id="A0A420VT38"/>
<reference evidence="2 3" key="1">
    <citation type="submission" date="2018-10" db="EMBL/GenBank/DDBJ databases">
        <title>Sphingobacterium sp. M05W1-28.</title>
        <authorList>
            <person name="Cai H."/>
        </authorList>
    </citation>
    <scope>NUCLEOTIDE SEQUENCE [LARGE SCALE GENOMIC DNA]</scope>
    <source>
        <strain evidence="2 3">M05W1-28</strain>
    </source>
</reference>
<dbReference type="Pfam" id="PF01261">
    <property type="entry name" value="AP_endonuc_2"/>
    <property type="match status" value="1"/>
</dbReference>
<name>A0A420VT38_9SPHI</name>
<dbReference type="PANTHER" id="PTHR12110:SF53">
    <property type="entry name" value="BLR5974 PROTEIN"/>
    <property type="match status" value="1"/>
</dbReference>
<proteinExistence type="predicted"/>
<comment type="caution">
    <text evidence="2">The sequence shown here is derived from an EMBL/GenBank/DDBJ whole genome shotgun (WGS) entry which is preliminary data.</text>
</comment>
<dbReference type="InterPro" id="IPR050312">
    <property type="entry name" value="IolE/XylAMocC-like"/>
</dbReference>
<organism evidence="2 3">
    <name type="scientific">Sphingobacterium puteale</name>
    <dbReference type="NCBI Taxonomy" id="2420510"/>
    <lineage>
        <taxon>Bacteria</taxon>
        <taxon>Pseudomonadati</taxon>
        <taxon>Bacteroidota</taxon>
        <taxon>Sphingobacteriia</taxon>
        <taxon>Sphingobacteriales</taxon>
        <taxon>Sphingobacteriaceae</taxon>
        <taxon>Sphingobacterium</taxon>
    </lineage>
</organism>
<evidence type="ECO:0000313" key="2">
    <source>
        <dbReference type="EMBL" id="RKO69482.1"/>
    </source>
</evidence>
<keyword evidence="3" id="KW-1185">Reference proteome</keyword>
<protein>
    <submittedName>
        <fullName evidence="2">Sugar phosphate isomerase/epimerase</fullName>
    </submittedName>
</protein>
<dbReference type="InterPro" id="IPR013022">
    <property type="entry name" value="Xyl_isomerase-like_TIM-brl"/>
</dbReference>
<evidence type="ECO:0000313" key="3">
    <source>
        <dbReference type="Proteomes" id="UP000282423"/>
    </source>
</evidence>
<dbReference type="Gene3D" id="3.20.20.150">
    <property type="entry name" value="Divalent-metal-dependent TIM barrel enzymes"/>
    <property type="match status" value="1"/>
</dbReference>